<dbReference type="PANTHER" id="PTHR24220:SF689">
    <property type="entry name" value="LIPOPROTEIN-RELEASING SYSTEM ATP-BINDING PROTEIN LOLD"/>
    <property type="match status" value="1"/>
</dbReference>
<dbReference type="EC" id="3.6.3.-" evidence="6"/>
<dbReference type="AlphaFoldDB" id="A0A517T059"/>
<evidence type="ECO:0000256" key="4">
    <source>
        <dbReference type="ARBA" id="ARBA00038388"/>
    </source>
</evidence>
<evidence type="ECO:0000256" key="1">
    <source>
        <dbReference type="ARBA" id="ARBA00022448"/>
    </source>
</evidence>
<dbReference type="GO" id="GO:0005886">
    <property type="term" value="C:plasma membrane"/>
    <property type="evidence" value="ECO:0007669"/>
    <property type="project" value="TreeGrafter"/>
</dbReference>
<dbReference type="GO" id="GO:0022857">
    <property type="term" value="F:transmembrane transporter activity"/>
    <property type="evidence" value="ECO:0007669"/>
    <property type="project" value="TreeGrafter"/>
</dbReference>
<sequence>MTQLIVENVSKGFPNGEQSLTVLQEASLQLAAGDSLAIVGPSGSGKTTLLQIIGALDRPDSGTVQLDGEDPFSLSENDLAAWRNQRIGFVFQDHHLLPQLTVMENVLVPTLAGHSSGDASQARATELLNAVGLDQRCDHLPGQLSGGERERVAIARALLMKPKLILADEPTGNLDRRTATAVTEVLQQLQREQQAILICVTHSDSLADAMDQKLELLDGKLHAAT</sequence>
<keyword evidence="7" id="KW-1185">Reference proteome</keyword>
<evidence type="ECO:0000259" key="5">
    <source>
        <dbReference type="PROSITE" id="PS50893"/>
    </source>
</evidence>
<evidence type="ECO:0000256" key="3">
    <source>
        <dbReference type="ARBA" id="ARBA00022840"/>
    </source>
</evidence>
<dbReference type="InterPro" id="IPR017911">
    <property type="entry name" value="MacB-like_ATP-bd"/>
</dbReference>
<dbReference type="SMART" id="SM00382">
    <property type="entry name" value="AAA"/>
    <property type="match status" value="1"/>
</dbReference>
<dbReference type="InterPro" id="IPR003439">
    <property type="entry name" value="ABC_transporter-like_ATP-bd"/>
</dbReference>
<dbReference type="RefSeq" id="WP_145278753.1">
    <property type="nucleotide sequence ID" value="NZ_CP036272.1"/>
</dbReference>
<dbReference type="FunFam" id="3.40.50.300:FF:000032">
    <property type="entry name" value="Export ABC transporter ATP-binding protein"/>
    <property type="match status" value="1"/>
</dbReference>
<name>A0A517T059_9BACT</name>
<dbReference type="Gene3D" id="3.40.50.300">
    <property type="entry name" value="P-loop containing nucleotide triphosphate hydrolases"/>
    <property type="match status" value="1"/>
</dbReference>
<comment type="similarity">
    <text evidence="4">Belongs to the ABC transporter superfamily. Macrolide exporter (TC 3.A.1.122) family.</text>
</comment>
<dbReference type="GO" id="GO:0016887">
    <property type="term" value="F:ATP hydrolysis activity"/>
    <property type="evidence" value="ECO:0007669"/>
    <property type="project" value="InterPro"/>
</dbReference>
<dbReference type="Pfam" id="PF00005">
    <property type="entry name" value="ABC_tran"/>
    <property type="match status" value="1"/>
</dbReference>
<dbReference type="InterPro" id="IPR003593">
    <property type="entry name" value="AAA+_ATPase"/>
</dbReference>
<dbReference type="OrthoDB" id="273392at2"/>
<dbReference type="PROSITE" id="PS50893">
    <property type="entry name" value="ABC_TRANSPORTER_2"/>
    <property type="match status" value="1"/>
</dbReference>
<dbReference type="SUPFAM" id="SSF52540">
    <property type="entry name" value="P-loop containing nucleoside triphosphate hydrolases"/>
    <property type="match status" value="1"/>
</dbReference>
<evidence type="ECO:0000256" key="2">
    <source>
        <dbReference type="ARBA" id="ARBA00022741"/>
    </source>
</evidence>
<dbReference type="CDD" id="cd03255">
    <property type="entry name" value="ABC_MJ0796_LolCDE_FtsE"/>
    <property type="match status" value="1"/>
</dbReference>
<keyword evidence="6" id="KW-0378">Hydrolase</keyword>
<dbReference type="PANTHER" id="PTHR24220">
    <property type="entry name" value="IMPORT ATP-BINDING PROTEIN"/>
    <property type="match status" value="1"/>
</dbReference>
<dbReference type="GO" id="GO:0098796">
    <property type="term" value="C:membrane protein complex"/>
    <property type="evidence" value="ECO:0007669"/>
    <property type="project" value="UniProtKB-ARBA"/>
</dbReference>
<dbReference type="Proteomes" id="UP000315003">
    <property type="component" value="Chromosome"/>
</dbReference>
<dbReference type="EMBL" id="CP036272">
    <property type="protein sequence ID" value="QDT61777.1"/>
    <property type="molecule type" value="Genomic_DNA"/>
</dbReference>
<organism evidence="6 7">
    <name type="scientific">Stieleria bergensis</name>
    <dbReference type="NCBI Taxonomy" id="2528025"/>
    <lineage>
        <taxon>Bacteria</taxon>
        <taxon>Pseudomonadati</taxon>
        <taxon>Planctomycetota</taxon>
        <taxon>Planctomycetia</taxon>
        <taxon>Pirellulales</taxon>
        <taxon>Pirellulaceae</taxon>
        <taxon>Stieleria</taxon>
    </lineage>
</organism>
<keyword evidence="6" id="KW-0449">Lipoprotein</keyword>
<gene>
    <name evidence="6" type="primary">lolD_3</name>
    <name evidence="6" type="ORF">SV7mr_43170</name>
</gene>
<evidence type="ECO:0000313" key="6">
    <source>
        <dbReference type="EMBL" id="QDT61777.1"/>
    </source>
</evidence>
<proteinExistence type="inferred from homology"/>
<evidence type="ECO:0000313" key="7">
    <source>
        <dbReference type="Proteomes" id="UP000315003"/>
    </source>
</evidence>
<dbReference type="InterPro" id="IPR027417">
    <property type="entry name" value="P-loop_NTPase"/>
</dbReference>
<feature type="domain" description="ABC transporter" evidence="5">
    <location>
        <begin position="4"/>
        <end position="224"/>
    </location>
</feature>
<dbReference type="InterPro" id="IPR015854">
    <property type="entry name" value="ABC_transpr_LolD-like"/>
</dbReference>
<dbReference type="GO" id="GO:0005524">
    <property type="term" value="F:ATP binding"/>
    <property type="evidence" value="ECO:0007669"/>
    <property type="project" value="UniProtKB-KW"/>
</dbReference>
<keyword evidence="1" id="KW-0813">Transport</keyword>
<keyword evidence="3 6" id="KW-0067">ATP-binding</keyword>
<protein>
    <submittedName>
        <fullName evidence="6">Lipoprotein-releasing system ATP-binding protein LolD</fullName>
        <ecNumber evidence="6">3.6.3.-</ecNumber>
    </submittedName>
</protein>
<keyword evidence="2" id="KW-0547">Nucleotide-binding</keyword>
<accession>A0A517T059</accession>
<reference evidence="6 7" key="1">
    <citation type="submission" date="2019-02" db="EMBL/GenBank/DDBJ databases">
        <title>Deep-cultivation of Planctomycetes and their phenomic and genomic characterization uncovers novel biology.</title>
        <authorList>
            <person name="Wiegand S."/>
            <person name="Jogler M."/>
            <person name="Boedeker C."/>
            <person name="Pinto D."/>
            <person name="Vollmers J."/>
            <person name="Rivas-Marin E."/>
            <person name="Kohn T."/>
            <person name="Peeters S.H."/>
            <person name="Heuer A."/>
            <person name="Rast P."/>
            <person name="Oberbeckmann S."/>
            <person name="Bunk B."/>
            <person name="Jeske O."/>
            <person name="Meyerdierks A."/>
            <person name="Storesund J.E."/>
            <person name="Kallscheuer N."/>
            <person name="Luecker S."/>
            <person name="Lage O.M."/>
            <person name="Pohl T."/>
            <person name="Merkel B.J."/>
            <person name="Hornburger P."/>
            <person name="Mueller R.-W."/>
            <person name="Bruemmer F."/>
            <person name="Labrenz M."/>
            <person name="Spormann A.M."/>
            <person name="Op den Camp H."/>
            <person name="Overmann J."/>
            <person name="Amann R."/>
            <person name="Jetten M.S.M."/>
            <person name="Mascher T."/>
            <person name="Medema M.H."/>
            <person name="Devos D.P."/>
            <person name="Kaster A.-K."/>
            <person name="Ovreas L."/>
            <person name="Rohde M."/>
            <person name="Galperin M.Y."/>
            <person name="Jogler C."/>
        </authorList>
    </citation>
    <scope>NUCLEOTIDE SEQUENCE [LARGE SCALE GENOMIC DNA]</scope>
    <source>
        <strain evidence="6 7">SV_7m_r</strain>
    </source>
</reference>